<sequence precursor="true">MRFAFLFIALIFLRVTLISSVLPLHVSGQEPRLPSEATGADESIFAAPPDVTYIVDPVRGSDTRGSGVASRPLKTLQRALELAERSYTRSSKIRISLLPGKYREENFFDAKRPGPSGYLHIVASEPRRAIITGMDDWTGTDRAWKKESDGSFSKPWTLRWGFEKRGRVHGPEAEFDESLITRREWIVMNENQVLRQVLEREKLEPGTFFVDDQSSLVYVRPPVGLNPNRDLIEVATRPSKVPYEGWMWTFWNMENFKIEGLTFTGSAAFPNGANLHLGRGCKNVVIEDCAFERNGSGGLNFDGDDTGNPPQFKGVTKVTVRNCVASDNGTSGFHGSCNNGIVVSSKFERNNIRGHWAGSNGWAIAGAKFVRSHRLRFQNNDVTDNLTGGMWLDIRCSDVQIDGCRVKKNVGTDQHGNSDQCGIYVETCRGPILIENTEISGSYIGVQIGNSHDVTIRDCKIANNEFTQLGLESRDRGDDNPKHNERLLVTDNFMASQDNAMLVRQIWSDDQGDLELSLAGLRSTQFVKNRYFASKPSTSFMAMDLSSDSLSWQTMTFNQWKQRTGFDTDGSTLNQQTELGGSAGSPLSADQFDEGDGITVFDGGFGDLGESDGVADWVCYRNFDFGQQTNQATITFGVPESHAGGKVEIRVDSVDGPLLGTVTVASTGGWSQHGAQTFELESITGQHDVYLVGRETSVVGNIYEIHFQSKTP</sequence>
<keyword evidence="5" id="KW-1185">Reference proteome</keyword>
<evidence type="ECO:0000259" key="3">
    <source>
        <dbReference type="PROSITE" id="PS51175"/>
    </source>
</evidence>
<keyword evidence="4" id="KW-0858">Xylan degradation</keyword>
<feature type="compositionally biased region" description="Polar residues" evidence="2">
    <location>
        <begin position="569"/>
        <end position="579"/>
    </location>
</feature>
<dbReference type="EC" id="3.2.1.8" evidence="4"/>
<dbReference type="OrthoDB" id="6382233at2"/>
<dbReference type="InterPro" id="IPR039448">
    <property type="entry name" value="Beta_helix"/>
</dbReference>
<dbReference type="PANTHER" id="PTHR36453">
    <property type="entry name" value="SECRETED PROTEIN-RELATED"/>
    <property type="match status" value="1"/>
</dbReference>
<dbReference type="GO" id="GO:0045493">
    <property type="term" value="P:xylan catabolic process"/>
    <property type="evidence" value="ECO:0007669"/>
    <property type="project" value="UniProtKB-KW"/>
</dbReference>
<proteinExistence type="predicted"/>
<evidence type="ECO:0000256" key="1">
    <source>
        <dbReference type="ARBA" id="ARBA00022729"/>
    </source>
</evidence>
<evidence type="ECO:0000256" key="2">
    <source>
        <dbReference type="SAM" id="MobiDB-lite"/>
    </source>
</evidence>
<organism evidence="4 5">
    <name type="scientific">Rubripirellula amarantea</name>
    <dbReference type="NCBI Taxonomy" id="2527999"/>
    <lineage>
        <taxon>Bacteria</taxon>
        <taxon>Pseudomonadati</taxon>
        <taxon>Planctomycetota</taxon>
        <taxon>Planctomycetia</taxon>
        <taxon>Pirellulales</taxon>
        <taxon>Pirellulaceae</taxon>
        <taxon>Rubripirellula</taxon>
    </lineage>
</organism>
<dbReference type="InterPro" id="IPR005084">
    <property type="entry name" value="CBM6"/>
</dbReference>
<dbReference type="InterPro" id="IPR006626">
    <property type="entry name" value="PbH1"/>
</dbReference>
<dbReference type="GO" id="GO:0030246">
    <property type="term" value="F:carbohydrate binding"/>
    <property type="evidence" value="ECO:0007669"/>
    <property type="project" value="InterPro"/>
</dbReference>
<dbReference type="SUPFAM" id="SSF51126">
    <property type="entry name" value="Pectin lyase-like"/>
    <property type="match status" value="1"/>
</dbReference>
<evidence type="ECO:0000313" key="4">
    <source>
        <dbReference type="EMBL" id="TWT52981.1"/>
    </source>
</evidence>
<name>A0A5C5WS39_9BACT</name>
<dbReference type="InterPro" id="IPR006584">
    <property type="entry name" value="Cellulose-bd_IV"/>
</dbReference>
<keyword evidence="4" id="KW-0378">Hydrolase</keyword>
<keyword evidence="4" id="KW-0624">Polysaccharide degradation</keyword>
<dbReference type="InterPro" id="IPR012334">
    <property type="entry name" value="Pectin_lyas_fold"/>
</dbReference>
<dbReference type="Pfam" id="PF03422">
    <property type="entry name" value="CBM_6"/>
    <property type="match status" value="1"/>
</dbReference>
<dbReference type="SMART" id="SM00606">
    <property type="entry name" value="CBD_IV"/>
    <property type="match status" value="1"/>
</dbReference>
<feature type="domain" description="CBM6" evidence="3">
    <location>
        <begin position="585"/>
        <end position="710"/>
    </location>
</feature>
<dbReference type="PROSITE" id="PS51175">
    <property type="entry name" value="CBM6"/>
    <property type="match status" value="1"/>
</dbReference>
<dbReference type="PANTHER" id="PTHR36453:SF1">
    <property type="entry name" value="RIGHT HANDED BETA HELIX DOMAIN-CONTAINING PROTEIN"/>
    <property type="match status" value="1"/>
</dbReference>
<dbReference type="Proteomes" id="UP000316598">
    <property type="component" value="Unassembled WGS sequence"/>
</dbReference>
<evidence type="ECO:0000313" key="5">
    <source>
        <dbReference type="Proteomes" id="UP000316598"/>
    </source>
</evidence>
<keyword evidence="4" id="KW-0326">Glycosidase</keyword>
<dbReference type="AlphaFoldDB" id="A0A5C5WS39"/>
<dbReference type="SMART" id="SM00710">
    <property type="entry name" value="PbH1"/>
    <property type="match status" value="7"/>
</dbReference>
<gene>
    <name evidence="4" type="primary">xynZ_2</name>
    <name evidence="4" type="ORF">Pla22_06090</name>
</gene>
<dbReference type="GO" id="GO:0031176">
    <property type="term" value="F:endo-1,4-beta-xylanase activity"/>
    <property type="evidence" value="ECO:0007669"/>
    <property type="project" value="UniProtKB-EC"/>
</dbReference>
<protein>
    <submittedName>
        <fullName evidence="4">Endo-1,4-beta-xylanase Z</fullName>
        <ecNumber evidence="4">3.2.1.8</ecNumber>
    </submittedName>
</protein>
<dbReference type="InterPro" id="IPR008979">
    <property type="entry name" value="Galactose-bd-like_sf"/>
</dbReference>
<keyword evidence="4" id="KW-0119">Carbohydrate metabolism</keyword>
<dbReference type="InterPro" id="IPR011050">
    <property type="entry name" value="Pectin_lyase_fold/virulence"/>
</dbReference>
<dbReference type="Gene3D" id="2.160.20.10">
    <property type="entry name" value="Single-stranded right-handed beta-helix, Pectin lyase-like"/>
    <property type="match status" value="1"/>
</dbReference>
<accession>A0A5C5WS39</accession>
<dbReference type="Gene3D" id="2.60.120.260">
    <property type="entry name" value="Galactose-binding domain-like"/>
    <property type="match status" value="1"/>
</dbReference>
<dbReference type="EMBL" id="SJPI01000001">
    <property type="protein sequence ID" value="TWT52981.1"/>
    <property type="molecule type" value="Genomic_DNA"/>
</dbReference>
<dbReference type="SUPFAM" id="SSF49785">
    <property type="entry name" value="Galactose-binding domain-like"/>
    <property type="match status" value="1"/>
</dbReference>
<keyword evidence="1" id="KW-0732">Signal</keyword>
<feature type="region of interest" description="Disordered" evidence="2">
    <location>
        <begin position="566"/>
        <end position="588"/>
    </location>
</feature>
<dbReference type="Pfam" id="PF13229">
    <property type="entry name" value="Beta_helix"/>
    <property type="match status" value="1"/>
</dbReference>
<reference evidence="4 5" key="1">
    <citation type="submission" date="2019-02" db="EMBL/GenBank/DDBJ databases">
        <title>Deep-cultivation of Planctomycetes and their phenomic and genomic characterization uncovers novel biology.</title>
        <authorList>
            <person name="Wiegand S."/>
            <person name="Jogler M."/>
            <person name="Boedeker C."/>
            <person name="Pinto D."/>
            <person name="Vollmers J."/>
            <person name="Rivas-Marin E."/>
            <person name="Kohn T."/>
            <person name="Peeters S.H."/>
            <person name="Heuer A."/>
            <person name="Rast P."/>
            <person name="Oberbeckmann S."/>
            <person name="Bunk B."/>
            <person name="Jeske O."/>
            <person name="Meyerdierks A."/>
            <person name="Storesund J.E."/>
            <person name="Kallscheuer N."/>
            <person name="Luecker S."/>
            <person name="Lage O.M."/>
            <person name="Pohl T."/>
            <person name="Merkel B.J."/>
            <person name="Hornburger P."/>
            <person name="Mueller R.-W."/>
            <person name="Bruemmer F."/>
            <person name="Labrenz M."/>
            <person name="Spormann A.M."/>
            <person name="Op Den Camp H."/>
            <person name="Overmann J."/>
            <person name="Amann R."/>
            <person name="Jetten M.S.M."/>
            <person name="Mascher T."/>
            <person name="Medema M.H."/>
            <person name="Devos D.P."/>
            <person name="Kaster A.-K."/>
            <person name="Ovreas L."/>
            <person name="Rohde M."/>
            <person name="Galperin M.Y."/>
            <person name="Jogler C."/>
        </authorList>
    </citation>
    <scope>NUCLEOTIDE SEQUENCE [LARGE SCALE GENOMIC DNA]</scope>
    <source>
        <strain evidence="4 5">Pla22</strain>
    </source>
</reference>
<dbReference type="CDD" id="cd04084">
    <property type="entry name" value="CBM6_xylanase-like"/>
    <property type="match status" value="1"/>
</dbReference>
<comment type="caution">
    <text evidence="4">The sequence shown here is derived from an EMBL/GenBank/DDBJ whole genome shotgun (WGS) entry which is preliminary data.</text>
</comment>